<reference evidence="1" key="1">
    <citation type="submission" date="2023-04" db="EMBL/GenBank/DDBJ databases">
        <title>Draft Genome sequencing of Naganishia species isolated from polar environments using Oxford Nanopore Technology.</title>
        <authorList>
            <person name="Leo P."/>
            <person name="Venkateswaran K."/>
        </authorList>
    </citation>
    <scope>NUCLEOTIDE SEQUENCE</scope>
    <source>
        <strain evidence="1">MNA-CCFEE 5262</strain>
    </source>
</reference>
<name>A0ACC2WDI0_9TREE</name>
<organism evidence="1 2">
    <name type="scientific">Naganishia adeliensis</name>
    <dbReference type="NCBI Taxonomy" id="92952"/>
    <lineage>
        <taxon>Eukaryota</taxon>
        <taxon>Fungi</taxon>
        <taxon>Dikarya</taxon>
        <taxon>Basidiomycota</taxon>
        <taxon>Agaricomycotina</taxon>
        <taxon>Tremellomycetes</taxon>
        <taxon>Filobasidiales</taxon>
        <taxon>Filobasidiaceae</taxon>
        <taxon>Naganishia</taxon>
    </lineage>
</organism>
<accession>A0ACC2WDI0</accession>
<protein>
    <submittedName>
        <fullName evidence="1">Uncharacterized protein</fullName>
    </submittedName>
</protein>
<proteinExistence type="predicted"/>
<sequence>MEGHGEWLKRKVVKNRKKAIEALSNRVLLEEQIHQLIAMMEQARPLLAWRSAAFASPGTGLRKRPGWMCTRIKDTAADYSERRNGDTSYRTRHIESSPSILNPWNGRRKTTYQDADPFHPCGCEARL</sequence>
<comment type="caution">
    <text evidence="1">The sequence shown here is derived from an EMBL/GenBank/DDBJ whole genome shotgun (WGS) entry which is preliminary data.</text>
</comment>
<keyword evidence="2" id="KW-1185">Reference proteome</keyword>
<evidence type="ECO:0000313" key="2">
    <source>
        <dbReference type="Proteomes" id="UP001230649"/>
    </source>
</evidence>
<evidence type="ECO:0000313" key="1">
    <source>
        <dbReference type="EMBL" id="KAJ9109825.1"/>
    </source>
</evidence>
<gene>
    <name evidence="1" type="ORF">QFC20_003241</name>
</gene>
<dbReference type="EMBL" id="JASBWS010000028">
    <property type="protein sequence ID" value="KAJ9109825.1"/>
    <property type="molecule type" value="Genomic_DNA"/>
</dbReference>
<dbReference type="Proteomes" id="UP001230649">
    <property type="component" value="Unassembled WGS sequence"/>
</dbReference>